<dbReference type="GO" id="GO:0008955">
    <property type="term" value="F:peptidoglycan glycosyltransferase activity"/>
    <property type="evidence" value="ECO:0007669"/>
    <property type="project" value="UniProtKB-EC"/>
</dbReference>
<keyword evidence="3" id="KW-0121">Carboxypeptidase</keyword>
<dbReference type="EMBL" id="JAAIWK010000017">
    <property type="protein sequence ID" value="NEY20554.1"/>
    <property type="molecule type" value="Genomic_DNA"/>
</dbReference>
<comment type="caution">
    <text evidence="17">The sequence shown here is derived from an EMBL/GenBank/DDBJ whole genome shotgun (WGS) entry which is preliminary data.</text>
</comment>
<evidence type="ECO:0000256" key="6">
    <source>
        <dbReference type="ARBA" id="ARBA00022679"/>
    </source>
</evidence>
<keyword evidence="15" id="KW-1133">Transmembrane helix</keyword>
<feature type="compositionally biased region" description="Basic residues" evidence="14">
    <location>
        <begin position="13"/>
        <end position="23"/>
    </location>
</feature>
<gene>
    <name evidence="17" type="ORF">G4D61_11370</name>
</gene>
<evidence type="ECO:0000256" key="4">
    <source>
        <dbReference type="ARBA" id="ARBA00022670"/>
    </source>
</evidence>
<feature type="compositionally biased region" description="Low complexity" evidence="14">
    <location>
        <begin position="878"/>
        <end position="899"/>
    </location>
</feature>
<dbReference type="AlphaFoldDB" id="A0A6M0P779"/>
<evidence type="ECO:0000256" key="11">
    <source>
        <dbReference type="ARBA" id="ARBA00023316"/>
    </source>
</evidence>
<dbReference type="FunFam" id="1.10.3810.10:FF:000001">
    <property type="entry name" value="Penicillin-binding protein 1A"/>
    <property type="match status" value="1"/>
</dbReference>
<dbReference type="InterPro" id="IPR036116">
    <property type="entry name" value="FN3_sf"/>
</dbReference>
<dbReference type="Proteomes" id="UP000476934">
    <property type="component" value="Unassembled WGS sequence"/>
</dbReference>
<dbReference type="SUPFAM" id="SSF56601">
    <property type="entry name" value="beta-lactamase/transpeptidase-like"/>
    <property type="match status" value="1"/>
</dbReference>
<comment type="catalytic activity">
    <reaction evidence="13">
        <text>[GlcNAc-(1-&gt;4)-Mur2Ac(oyl-L-Ala-gamma-D-Glu-L-Lys-D-Ala-D-Ala)](n)-di-trans,octa-cis-undecaprenyl diphosphate + beta-D-GlcNAc-(1-&gt;4)-Mur2Ac(oyl-L-Ala-gamma-D-Glu-L-Lys-D-Ala-D-Ala)-di-trans,octa-cis-undecaprenyl diphosphate = [GlcNAc-(1-&gt;4)-Mur2Ac(oyl-L-Ala-gamma-D-Glu-L-Lys-D-Ala-D-Ala)](n+1)-di-trans,octa-cis-undecaprenyl diphosphate + di-trans,octa-cis-undecaprenyl diphosphate + H(+)</text>
        <dbReference type="Rhea" id="RHEA:23708"/>
        <dbReference type="Rhea" id="RHEA-COMP:9602"/>
        <dbReference type="Rhea" id="RHEA-COMP:9603"/>
        <dbReference type="ChEBI" id="CHEBI:15378"/>
        <dbReference type="ChEBI" id="CHEBI:58405"/>
        <dbReference type="ChEBI" id="CHEBI:60033"/>
        <dbReference type="ChEBI" id="CHEBI:78435"/>
        <dbReference type="EC" id="2.4.99.28"/>
    </reaction>
</comment>
<dbReference type="SUPFAM" id="SSF49265">
    <property type="entry name" value="Fibronectin type III"/>
    <property type="match status" value="1"/>
</dbReference>
<evidence type="ECO:0000256" key="12">
    <source>
        <dbReference type="ARBA" id="ARBA00034000"/>
    </source>
</evidence>
<name>A0A6M0P779_9BACI</name>
<feature type="domain" description="Fibronectin type-III" evidence="16">
    <location>
        <begin position="698"/>
        <end position="785"/>
    </location>
</feature>
<keyword evidence="8" id="KW-0133">Cell shape</keyword>
<dbReference type="Pfam" id="PF00041">
    <property type="entry name" value="fn3"/>
    <property type="match status" value="1"/>
</dbReference>
<dbReference type="Pfam" id="PF00912">
    <property type="entry name" value="Transgly"/>
    <property type="match status" value="1"/>
</dbReference>
<dbReference type="GO" id="GO:0030288">
    <property type="term" value="C:outer membrane-bounded periplasmic space"/>
    <property type="evidence" value="ECO:0007669"/>
    <property type="project" value="TreeGrafter"/>
</dbReference>
<comment type="catalytic activity">
    <reaction evidence="12">
        <text>Preferential cleavage: (Ac)2-L-Lys-D-Ala-|-D-Ala. Also transpeptidation of peptidyl-alanyl moieties that are N-acyl substituents of D-alanine.</text>
        <dbReference type="EC" id="3.4.16.4"/>
    </reaction>
</comment>
<dbReference type="InterPro" id="IPR013783">
    <property type="entry name" value="Ig-like_fold"/>
</dbReference>
<keyword evidence="18" id="KW-1185">Reference proteome</keyword>
<dbReference type="InterPro" id="IPR001264">
    <property type="entry name" value="Glyco_trans_51"/>
</dbReference>
<dbReference type="RefSeq" id="WP_163173994.1">
    <property type="nucleotide sequence ID" value="NZ_JAAIWK010000017.1"/>
</dbReference>
<dbReference type="InterPro" id="IPR003961">
    <property type="entry name" value="FN3_dom"/>
</dbReference>
<evidence type="ECO:0000259" key="16">
    <source>
        <dbReference type="PROSITE" id="PS50853"/>
    </source>
</evidence>
<feature type="region of interest" description="Disordered" evidence="14">
    <location>
        <begin position="765"/>
        <end position="899"/>
    </location>
</feature>
<comment type="similarity">
    <text evidence="1">In the C-terminal section; belongs to the transpeptidase family.</text>
</comment>
<keyword evidence="5" id="KW-0328">Glycosyltransferase</keyword>
<keyword evidence="6" id="KW-0808">Transferase</keyword>
<dbReference type="GO" id="GO:0009252">
    <property type="term" value="P:peptidoglycan biosynthetic process"/>
    <property type="evidence" value="ECO:0007669"/>
    <property type="project" value="UniProtKB-KW"/>
</dbReference>
<comment type="similarity">
    <text evidence="2">In the N-terminal section; belongs to the glycosyltransferase 51 family.</text>
</comment>
<proteinExistence type="inferred from homology"/>
<evidence type="ECO:0000313" key="17">
    <source>
        <dbReference type="EMBL" id="NEY20554.1"/>
    </source>
</evidence>
<dbReference type="InterPro" id="IPR001460">
    <property type="entry name" value="PCN-bd_Tpept"/>
</dbReference>
<dbReference type="PANTHER" id="PTHR32282:SF29">
    <property type="entry name" value="PENICILLIN-BINDING PROTEIN 1A"/>
    <property type="match status" value="1"/>
</dbReference>
<feature type="compositionally biased region" description="Polar residues" evidence="14">
    <location>
        <begin position="772"/>
        <end position="784"/>
    </location>
</feature>
<evidence type="ECO:0000256" key="8">
    <source>
        <dbReference type="ARBA" id="ARBA00022960"/>
    </source>
</evidence>
<dbReference type="InterPro" id="IPR036950">
    <property type="entry name" value="PBP_transglycosylase"/>
</dbReference>
<dbReference type="NCBIfam" id="TIGR02074">
    <property type="entry name" value="PBP_1a_fam"/>
    <property type="match status" value="1"/>
</dbReference>
<keyword evidence="15" id="KW-0812">Transmembrane</keyword>
<feature type="region of interest" description="Disordered" evidence="14">
    <location>
        <begin position="667"/>
        <end position="706"/>
    </location>
</feature>
<keyword evidence="7" id="KW-0378">Hydrolase</keyword>
<keyword evidence="11" id="KW-0961">Cell wall biogenesis/degradation</keyword>
<evidence type="ECO:0000256" key="5">
    <source>
        <dbReference type="ARBA" id="ARBA00022676"/>
    </source>
</evidence>
<evidence type="ECO:0000256" key="10">
    <source>
        <dbReference type="ARBA" id="ARBA00023268"/>
    </source>
</evidence>
<reference evidence="17 18" key="2">
    <citation type="submission" date="2020-03" db="EMBL/GenBank/DDBJ databases">
        <title>Bacillus aquiflavi sp. nov., isolated from yellow water of strong flavor Chinese baijiu in Yibin region of China.</title>
        <authorList>
            <person name="Xie J."/>
        </authorList>
    </citation>
    <scope>NUCLEOTIDE SEQUENCE [LARGE SCALE GENOMIC DNA]</scope>
    <source>
        <strain evidence="17 18">Gsoil 114</strain>
    </source>
</reference>
<feature type="region of interest" description="Disordered" evidence="14">
    <location>
        <begin position="1"/>
        <end position="23"/>
    </location>
</feature>
<dbReference type="GO" id="GO:0008360">
    <property type="term" value="P:regulation of cell shape"/>
    <property type="evidence" value="ECO:0007669"/>
    <property type="project" value="UniProtKB-KW"/>
</dbReference>
<dbReference type="Gene3D" id="2.60.40.10">
    <property type="entry name" value="Immunoglobulins"/>
    <property type="match status" value="1"/>
</dbReference>
<keyword evidence="10" id="KW-0511">Multifunctional enzyme</keyword>
<dbReference type="InterPro" id="IPR050396">
    <property type="entry name" value="Glycosyltr_51/Transpeptidase"/>
</dbReference>
<evidence type="ECO:0000256" key="2">
    <source>
        <dbReference type="ARBA" id="ARBA00007739"/>
    </source>
</evidence>
<evidence type="ECO:0000256" key="1">
    <source>
        <dbReference type="ARBA" id="ARBA00007090"/>
    </source>
</evidence>
<evidence type="ECO:0000313" key="18">
    <source>
        <dbReference type="Proteomes" id="UP000476934"/>
    </source>
</evidence>
<feature type="compositionally biased region" description="Polar residues" evidence="14">
    <location>
        <begin position="697"/>
        <end position="706"/>
    </location>
</feature>
<protein>
    <submittedName>
        <fullName evidence="17">PBP1A family penicillin-binding protein</fullName>
    </submittedName>
</protein>
<dbReference type="PROSITE" id="PS50853">
    <property type="entry name" value="FN3"/>
    <property type="match status" value="1"/>
</dbReference>
<accession>A0A6M0P779</accession>
<dbReference type="InterPro" id="IPR012338">
    <property type="entry name" value="Beta-lactam/transpept-like"/>
</dbReference>
<organism evidence="17 18">
    <name type="scientific">Heyndrickxia ginsengihumi</name>
    <dbReference type="NCBI Taxonomy" id="363870"/>
    <lineage>
        <taxon>Bacteria</taxon>
        <taxon>Bacillati</taxon>
        <taxon>Bacillota</taxon>
        <taxon>Bacilli</taxon>
        <taxon>Bacillales</taxon>
        <taxon>Bacillaceae</taxon>
        <taxon>Heyndrickxia</taxon>
    </lineage>
</organism>
<evidence type="ECO:0000256" key="7">
    <source>
        <dbReference type="ARBA" id="ARBA00022801"/>
    </source>
</evidence>
<keyword evidence="15" id="KW-0472">Membrane</keyword>
<evidence type="ECO:0000256" key="3">
    <source>
        <dbReference type="ARBA" id="ARBA00022645"/>
    </source>
</evidence>
<evidence type="ECO:0000256" key="9">
    <source>
        <dbReference type="ARBA" id="ARBA00022984"/>
    </source>
</evidence>
<feature type="compositionally biased region" description="Basic and acidic residues" evidence="14">
    <location>
        <begin position="1"/>
        <end position="12"/>
    </location>
</feature>
<dbReference type="Gene3D" id="1.10.3810.10">
    <property type="entry name" value="Biosynthetic peptidoglycan transglycosylase-like"/>
    <property type="match status" value="1"/>
</dbReference>
<dbReference type="GO" id="GO:0009002">
    <property type="term" value="F:serine-type D-Ala-D-Ala carboxypeptidase activity"/>
    <property type="evidence" value="ECO:0007669"/>
    <property type="project" value="UniProtKB-EC"/>
</dbReference>
<dbReference type="PANTHER" id="PTHR32282">
    <property type="entry name" value="BINDING PROTEIN TRANSPEPTIDASE, PUTATIVE-RELATED"/>
    <property type="match status" value="1"/>
</dbReference>
<dbReference type="CDD" id="cd00063">
    <property type="entry name" value="FN3"/>
    <property type="match status" value="1"/>
</dbReference>
<feature type="compositionally biased region" description="Basic and acidic residues" evidence="14">
    <location>
        <begin position="676"/>
        <end position="695"/>
    </location>
</feature>
<dbReference type="GO" id="GO:0071555">
    <property type="term" value="P:cell wall organization"/>
    <property type="evidence" value="ECO:0007669"/>
    <property type="project" value="UniProtKB-KW"/>
</dbReference>
<feature type="transmembrane region" description="Helical" evidence="15">
    <location>
        <begin position="35"/>
        <end position="58"/>
    </location>
</feature>
<evidence type="ECO:0000256" key="15">
    <source>
        <dbReference type="SAM" id="Phobius"/>
    </source>
</evidence>
<dbReference type="Pfam" id="PF00905">
    <property type="entry name" value="Transpeptidase"/>
    <property type="match status" value="1"/>
</dbReference>
<reference evidence="17 18" key="1">
    <citation type="submission" date="2020-02" db="EMBL/GenBank/DDBJ databases">
        <authorList>
            <person name="Feng H."/>
        </authorList>
    </citation>
    <scope>NUCLEOTIDE SEQUENCE [LARGE SCALE GENOMIC DNA]</scope>
    <source>
        <strain evidence="17 18">Gsoil 114</strain>
    </source>
</reference>
<dbReference type="GO" id="GO:0006508">
    <property type="term" value="P:proteolysis"/>
    <property type="evidence" value="ECO:0007669"/>
    <property type="project" value="UniProtKB-KW"/>
</dbReference>
<feature type="compositionally biased region" description="Low complexity" evidence="14">
    <location>
        <begin position="785"/>
        <end position="871"/>
    </location>
</feature>
<sequence length="899" mass="98501">MAEKVQSRVDRNKQKKAKKRQKKQKNKFATFIKRLILVCIIVGLVGVIAGISTFAYYASSAPKLTKKELSDPIPSVIKDKNNKVIARLGAQNRKYITYDQLPHQMENAILSTEDARFYKHHGIDPIRIGGAVVANIKHGFGSQGASTLTQQVVTMALNNKDVKTLKRKSQEAWLAIQLERHYTKHEILEMYVNKVYLSDGVFGFETAAEHYFGKSLSKLSLPQMALLAGMPQGPNLYNPFEHPDLAKERRDTVLSLMYQHHKITKSQMDQAMDTPITKGLVSEKKRNTPANKYPAFVDEVINEMQKLGNYNIYSDGLTIYTTLDARAQKYAEKILNTNSVVQYPDDKFQAGFALVDTKTGEIRALGGGRNRKVESGFNYAVDTRRSPGSTIKPILDYGPAIQNLKWSTGHILADEPTTYRDGTPINDWDNSYQGNITMRKALYNSRNIPALKTFREVGSDDANKFAKNLGFNFGDKGKNESASIGGGLGVSPLQMAGAYAAFGNDGVYNKPHAIRKIVLRDGVTEIKPNYQSKVAMSDYTAYMITDMLKDVLTKGTGTAASIPGLPVAGKTGTTNFSSADLAKYNLMSSDVEDSWFTGYTTKYALSVWTGYNSEQGKKYGITAANQKISQQIFRSLMSYVSEDVSTPDFTKPKSVIQIGSELYVRGSSDVNTANKQAEKDDKKEKDKEKDKDKNDVTAPTNISASYDKNSNQINVSWGYSGSGASFTLDGSIDGSKASFGSTSQTNFTISNPKPGSTYVISVTASADGKTSKAASASVTVPSAETTNDQTNNNQQDNANNSDKNNANTNDDNQTNDQNSNQSDQNSKTDNNNGNDSSTNTNTDKSNSNDTNSNDNTSNQNQSGQNNSSGSKATPTSGTTNKQNTETNNQQQNQKNSSSN</sequence>
<evidence type="ECO:0000256" key="14">
    <source>
        <dbReference type="SAM" id="MobiDB-lite"/>
    </source>
</evidence>
<keyword evidence="4" id="KW-0645">Protease</keyword>
<keyword evidence="9" id="KW-0573">Peptidoglycan synthesis</keyword>
<dbReference type="Gene3D" id="3.40.710.10">
    <property type="entry name" value="DD-peptidase/beta-lactamase superfamily"/>
    <property type="match status" value="1"/>
</dbReference>
<dbReference type="SUPFAM" id="SSF53955">
    <property type="entry name" value="Lysozyme-like"/>
    <property type="match status" value="1"/>
</dbReference>
<dbReference type="GO" id="GO:0008658">
    <property type="term" value="F:penicillin binding"/>
    <property type="evidence" value="ECO:0007669"/>
    <property type="project" value="InterPro"/>
</dbReference>
<dbReference type="InterPro" id="IPR023346">
    <property type="entry name" value="Lysozyme-like_dom_sf"/>
</dbReference>
<evidence type="ECO:0000256" key="13">
    <source>
        <dbReference type="ARBA" id="ARBA00049902"/>
    </source>
</evidence>